<sequence length="632" mass="70243">MSCSVSSTASEPPTFQPFQCPVCQSRFTRHENLKRHATLHARSPNSSLSCDLCNATFSRPDLRVRHMKRQHPEEDEQRRRKLSVASSSSSRKRARAYSPTLSPSEISDGSVVQPADHQAGADTVLPSEVDARSLPLPSNLERSISETGTPENAFLPSLADFNFHQWSPDALLTSQHSSIQDDWYPSICQISRGCELFFDHVAGFLPFLHRPTFNSNQTSKALLLSVLALAYQYGENPDCGEEVDSGQTLSVQCFYRARASIAAEEEHVDESLHGVTLVQAYLLLEVFALIYSTDDDAPYGLKTHSKLICLARAVGLMQPDSTPPPDSEDLESLWIAFARAESAKRTLFAVHQIDTLWYQILSIPRSLSHLEIKHDLPCRETFFAASSSAEWAVKQLCNKDQTSTVPYPDAVRRLLCGDRLNAIPDFDPYGTINITHFILSSAREISGWSSMTGMLSMDRIEPLRAALQALGPYAHPKIPNGTQTPSTALWEATWETAMIDMQSWSPSHTGGIIANSLDAGLHQMTVMAPSFDLMCKSKIASTIQSHVDWFLRYLDATLVPDTEAPWVILYAYKAFMIAWQLLDGGAKGCMQVVGVQDGDREAALAWAKKAFGRRIHWKLGKVVVNCLDRLRV</sequence>
<keyword evidence="11" id="KW-1185">Reference proteome</keyword>
<reference evidence="10" key="1">
    <citation type="journal article" date="2020" name="Mol. Plant Microbe Interact.">
        <title>Genome Sequence of the Biocontrol Agent Coniothyrium minitans strain Conio (IMI 134523).</title>
        <authorList>
            <person name="Patel D."/>
            <person name="Shittu T.A."/>
            <person name="Baroncelli R."/>
            <person name="Muthumeenakshi S."/>
            <person name="Osborne T.H."/>
            <person name="Janganan T.K."/>
            <person name="Sreenivasaprasad S."/>
        </authorList>
    </citation>
    <scope>NUCLEOTIDE SEQUENCE</scope>
    <source>
        <strain evidence="10">Conio</strain>
    </source>
</reference>
<dbReference type="GO" id="GO:0000981">
    <property type="term" value="F:DNA-binding transcription factor activity, RNA polymerase II-specific"/>
    <property type="evidence" value="ECO:0007669"/>
    <property type="project" value="InterPro"/>
</dbReference>
<dbReference type="AlphaFoldDB" id="A0A9P6GS90"/>
<dbReference type="GO" id="GO:0006351">
    <property type="term" value="P:DNA-templated transcription"/>
    <property type="evidence" value="ECO:0007669"/>
    <property type="project" value="InterPro"/>
</dbReference>
<feature type="compositionally biased region" description="Basic and acidic residues" evidence="8">
    <location>
        <begin position="63"/>
        <end position="78"/>
    </location>
</feature>
<dbReference type="OrthoDB" id="8117402at2759"/>
<dbReference type="SUPFAM" id="SSF57667">
    <property type="entry name" value="beta-beta-alpha zinc fingers"/>
    <property type="match status" value="1"/>
</dbReference>
<evidence type="ECO:0000313" key="11">
    <source>
        <dbReference type="Proteomes" id="UP000756921"/>
    </source>
</evidence>
<dbReference type="InterPro" id="IPR036236">
    <property type="entry name" value="Znf_C2H2_sf"/>
</dbReference>
<evidence type="ECO:0000313" key="10">
    <source>
        <dbReference type="EMBL" id="KAF9740931.1"/>
    </source>
</evidence>
<keyword evidence="4 7" id="KW-0863">Zinc-finger</keyword>
<dbReference type="EMBL" id="WJXW01000001">
    <property type="protein sequence ID" value="KAF9740931.1"/>
    <property type="molecule type" value="Genomic_DNA"/>
</dbReference>
<accession>A0A9P6GS90</accession>
<comment type="subcellular location">
    <subcellularLocation>
        <location evidence="1">Nucleus</location>
    </subcellularLocation>
</comment>
<dbReference type="SMART" id="SM00355">
    <property type="entry name" value="ZnF_C2H2"/>
    <property type="match status" value="2"/>
</dbReference>
<keyword evidence="6" id="KW-0539">Nucleus</keyword>
<dbReference type="PROSITE" id="PS50157">
    <property type="entry name" value="ZINC_FINGER_C2H2_2"/>
    <property type="match status" value="2"/>
</dbReference>
<protein>
    <submittedName>
        <fullName evidence="10">Early growth response protein 1 (Egr-1)</fullName>
    </submittedName>
</protein>
<proteinExistence type="predicted"/>
<dbReference type="Proteomes" id="UP000756921">
    <property type="component" value="Unassembled WGS sequence"/>
</dbReference>
<feature type="region of interest" description="Disordered" evidence="8">
    <location>
        <begin position="63"/>
        <end position="116"/>
    </location>
</feature>
<evidence type="ECO:0000256" key="5">
    <source>
        <dbReference type="ARBA" id="ARBA00022833"/>
    </source>
</evidence>
<keyword evidence="3" id="KW-0677">Repeat</keyword>
<evidence type="ECO:0000256" key="6">
    <source>
        <dbReference type="ARBA" id="ARBA00023242"/>
    </source>
</evidence>
<dbReference type="CDD" id="cd12148">
    <property type="entry name" value="fungal_TF_MHR"/>
    <property type="match status" value="1"/>
</dbReference>
<dbReference type="InterPro" id="IPR051059">
    <property type="entry name" value="VerF-like"/>
</dbReference>
<feature type="domain" description="C2H2-type" evidence="9">
    <location>
        <begin position="48"/>
        <end position="76"/>
    </location>
</feature>
<dbReference type="GO" id="GO:0000785">
    <property type="term" value="C:chromatin"/>
    <property type="evidence" value="ECO:0007669"/>
    <property type="project" value="TreeGrafter"/>
</dbReference>
<evidence type="ECO:0000256" key="2">
    <source>
        <dbReference type="ARBA" id="ARBA00022723"/>
    </source>
</evidence>
<evidence type="ECO:0000259" key="9">
    <source>
        <dbReference type="PROSITE" id="PS50157"/>
    </source>
</evidence>
<organism evidence="10 11">
    <name type="scientific">Paraphaeosphaeria minitans</name>
    <dbReference type="NCBI Taxonomy" id="565426"/>
    <lineage>
        <taxon>Eukaryota</taxon>
        <taxon>Fungi</taxon>
        <taxon>Dikarya</taxon>
        <taxon>Ascomycota</taxon>
        <taxon>Pezizomycotina</taxon>
        <taxon>Dothideomycetes</taxon>
        <taxon>Pleosporomycetidae</taxon>
        <taxon>Pleosporales</taxon>
        <taxon>Massarineae</taxon>
        <taxon>Didymosphaeriaceae</taxon>
        <taxon>Paraphaeosphaeria</taxon>
    </lineage>
</organism>
<dbReference type="PANTHER" id="PTHR40626">
    <property type="entry name" value="MIP31509P"/>
    <property type="match status" value="1"/>
</dbReference>
<dbReference type="InterPro" id="IPR007219">
    <property type="entry name" value="XnlR_reg_dom"/>
</dbReference>
<evidence type="ECO:0000256" key="4">
    <source>
        <dbReference type="ARBA" id="ARBA00022771"/>
    </source>
</evidence>
<evidence type="ECO:0000256" key="8">
    <source>
        <dbReference type="SAM" id="MobiDB-lite"/>
    </source>
</evidence>
<evidence type="ECO:0000256" key="7">
    <source>
        <dbReference type="PROSITE-ProRule" id="PRU00042"/>
    </source>
</evidence>
<comment type="caution">
    <text evidence="10">The sequence shown here is derived from an EMBL/GenBank/DDBJ whole genome shotgun (WGS) entry which is preliminary data.</text>
</comment>
<dbReference type="GO" id="GO:0000978">
    <property type="term" value="F:RNA polymerase II cis-regulatory region sequence-specific DNA binding"/>
    <property type="evidence" value="ECO:0007669"/>
    <property type="project" value="InterPro"/>
</dbReference>
<keyword evidence="5" id="KW-0862">Zinc</keyword>
<feature type="domain" description="C2H2-type" evidence="9">
    <location>
        <begin position="18"/>
        <end position="45"/>
    </location>
</feature>
<dbReference type="PROSITE" id="PS00028">
    <property type="entry name" value="ZINC_FINGER_C2H2_1"/>
    <property type="match status" value="2"/>
</dbReference>
<dbReference type="PANTHER" id="PTHR40626:SF11">
    <property type="entry name" value="ZINC FINGER PROTEIN YPR022C"/>
    <property type="match status" value="1"/>
</dbReference>
<dbReference type="GO" id="GO:0005634">
    <property type="term" value="C:nucleus"/>
    <property type="evidence" value="ECO:0007669"/>
    <property type="project" value="UniProtKB-SubCell"/>
</dbReference>
<evidence type="ECO:0000256" key="3">
    <source>
        <dbReference type="ARBA" id="ARBA00022737"/>
    </source>
</evidence>
<dbReference type="GO" id="GO:0008270">
    <property type="term" value="F:zinc ion binding"/>
    <property type="evidence" value="ECO:0007669"/>
    <property type="project" value="UniProtKB-KW"/>
</dbReference>
<gene>
    <name evidence="10" type="ORF">PMIN01_00470</name>
</gene>
<dbReference type="Gene3D" id="3.30.160.60">
    <property type="entry name" value="Classic Zinc Finger"/>
    <property type="match status" value="1"/>
</dbReference>
<dbReference type="InterPro" id="IPR013087">
    <property type="entry name" value="Znf_C2H2_type"/>
</dbReference>
<dbReference type="Pfam" id="PF04082">
    <property type="entry name" value="Fungal_trans"/>
    <property type="match status" value="1"/>
</dbReference>
<keyword evidence="2" id="KW-0479">Metal-binding</keyword>
<name>A0A9P6GS90_9PLEO</name>
<dbReference type="Pfam" id="PF00096">
    <property type="entry name" value="zf-C2H2"/>
    <property type="match status" value="2"/>
</dbReference>
<evidence type="ECO:0000256" key="1">
    <source>
        <dbReference type="ARBA" id="ARBA00004123"/>
    </source>
</evidence>